<dbReference type="InterPro" id="IPR042298">
    <property type="entry name" value="P-CP_red_C"/>
</dbReference>
<dbReference type="SUPFAM" id="SSF57802">
    <property type="entry name" value="Rubredoxin-like"/>
    <property type="match status" value="1"/>
</dbReference>
<dbReference type="GO" id="GO:0015979">
    <property type="term" value="P:photosynthesis"/>
    <property type="evidence" value="ECO:0007669"/>
    <property type="project" value="InterPro"/>
</dbReference>
<reference evidence="4" key="1">
    <citation type="submission" date="2022-10" db="EMBL/GenBank/DDBJ databases">
        <authorList>
            <person name="Koch H."/>
        </authorList>
    </citation>
    <scope>NUCLEOTIDE SEQUENCE</scope>
    <source>
        <strain evidence="4">DNF</strain>
    </source>
</reference>
<comment type="similarity">
    <text evidence="1">Belongs to the universal stress protein A family.</text>
</comment>
<dbReference type="InterPro" id="IPR006016">
    <property type="entry name" value="UspA"/>
</dbReference>
<dbReference type="SUPFAM" id="SSF52402">
    <property type="entry name" value="Adenine nucleotide alpha hydrolases-like"/>
    <property type="match status" value="2"/>
</dbReference>
<dbReference type="GO" id="GO:0005506">
    <property type="term" value="F:iron ion binding"/>
    <property type="evidence" value="ECO:0007669"/>
    <property type="project" value="InterPro"/>
</dbReference>
<dbReference type="Gene3D" id="2.20.28.10">
    <property type="match status" value="1"/>
</dbReference>
<accession>A0AA86MX04</accession>
<protein>
    <submittedName>
        <fullName evidence="4">Universal stress protein UspA</fullName>
    </submittedName>
</protein>
<dbReference type="RefSeq" id="WP_289267433.1">
    <property type="nucleotide sequence ID" value="NZ_OX365700.1"/>
</dbReference>
<dbReference type="PANTHER" id="PTHR46268:SF6">
    <property type="entry name" value="UNIVERSAL STRESS PROTEIN UP12"/>
    <property type="match status" value="1"/>
</dbReference>
<dbReference type="KEGG" id="nti:DNFV4_00872"/>
<dbReference type="InterPro" id="IPR024934">
    <property type="entry name" value="Rubredoxin-like_dom"/>
</dbReference>
<dbReference type="PRINTS" id="PR01438">
    <property type="entry name" value="UNVRSLSTRESS"/>
</dbReference>
<feature type="region of interest" description="Disordered" evidence="2">
    <location>
        <begin position="596"/>
        <end position="629"/>
    </location>
</feature>
<proteinExistence type="inferred from homology"/>
<dbReference type="Proteomes" id="UP001179121">
    <property type="component" value="Chromosome"/>
</dbReference>
<feature type="compositionally biased region" description="Low complexity" evidence="2">
    <location>
        <begin position="605"/>
        <end position="624"/>
    </location>
</feature>
<evidence type="ECO:0000313" key="4">
    <source>
        <dbReference type="EMBL" id="CAI4030444.1"/>
    </source>
</evidence>
<evidence type="ECO:0000313" key="5">
    <source>
        <dbReference type="Proteomes" id="UP001179121"/>
    </source>
</evidence>
<sequence>MYKTIYIPVDNSDHSNTAVDLGIELAKSFGSKVVGSHVYAAKMHDKRFKQMEAGLPEEYHDEKELDRQRQIHDSLITRGLQIITDSYLDYVDKKCTEANLPLERKSLEGRNWKVLVEDIATSGYDLVIMGALGVGAVKDSVIGSNTERVIRRVRTSDMFIVKDTKPLGEGKIVVAVDGSPYSFGGLMTGLALGKALNRPVEAISAFDPYFHYAAFHSISGVLNEEAGKVFRFKEQEKLHEEIIDSGLAKIYQSHLDISREVAQAENTDIKTTLLDGKAFEKIIQYVRKENPWLLIVGRIGVHSDDDMDIGSNTENLLRSAPCNVLVSNRKYVPPIDTQAEYTIAWTEEALRRMEKIPVFARGVAKTAIHRYAIEKGHTIISNSVVDAAVGHILPKGAMDAMRALGAGLDASGVDRDKMQADTAVAQDLMGNTLSGMMTQIVEEKPAATKANQAYLDRMSQNYFVCDGCGYVGKGETPVKCPVCGAEGARFKQVDKSIFEAAAKAEGAVETELAYDDVPMQWTKEAKEAIRAVPAGFQRRRAKAKIEKTARKLGMTTITLEYAAPMIQEAASEEYSPIFANKGAGTSAEAEALLRSASGTNGTNGTQAQPAAAPDAGPSATSGPAQPAAPTDRYIWTADAQARLERAPEGFMRDCTRALILRHAERIGTTTITLEVANEGIEESKKYMEEALKTGNLKTIIADLTGK</sequence>
<dbReference type="Pfam" id="PF00582">
    <property type="entry name" value="Usp"/>
    <property type="match status" value="2"/>
</dbReference>
<dbReference type="Gene3D" id="1.10.8.550">
    <property type="entry name" value="Proto-chlorophyllide reductase 57 kD subunit B"/>
    <property type="match status" value="3"/>
</dbReference>
<evidence type="ECO:0000256" key="1">
    <source>
        <dbReference type="ARBA" id="ARBA00008791"/>
    </source>
</evidence>
<dbReference type="AlphaFoldDB" id="A0AA86MX04"/>
<dbReference type="PROSITE" id="PS50903">
    <property type="entry name" value="RUBREDOXIN_LIKE"/>
    <property type="match status" value="1"/>
</dbReference>
<feature type="domain" description="Rubredoxin-like" evidence="3">
    <location>
        <begin position="460"/>
        <end position="501"/>
    </location>
</feature>
<dbReference type="GO" id="GO:0015995">
    <property type="term" value="P:chlorophyll biosynthetic process"/>
    <property type="evidence" value="ECO:0007669"/>
    <property type="project" value="InterPro"/>
</dbReference>
<gene>
    <name evidence="4" type="ORF">DNFV4_00872</name>
</gene>
<organism evidence="4 5">
    <name type="scientific">Nitrospira tepida</name>
    <dbReference type="NCBI Taxonomy" id="2973512"/>
    <lineage>
        <taxon>Bacteria</taxon>
        <taxon>Pseudomonadati</taxon>
        <taxon>Nitrospirota</taxon>
        <taxon>Nitrospiria</taxon>
        <taxon>Nitrospirales</taxon>
        <taxon>Nitrospiraceae</taxon>
        <taxon>Nitrospira</taxon>
    </lineage>
</organism>
<dbReference type="InterPro" id="IPR006015">
    <property type="entry name" value="Universal_stress_UspA"/>
</dbReference>
<dbReference type="PANTHER" id="PTHR46268">
    <property type="entry name" value="STRESS RESPONSE PROTEIN NHAX"/>
    <property type="match status" value="1"/>
</dbReference>
<dbReference type="InterPro" id="IPR014729">
    <property type="entry name" value="Rossmann-like_a/b/a_fold"/>
</dbReference>
<evidence type="ECO:0000256" key="2">
    <source>
        <dbReference type="SAM" id="MobiDB-lite"/>
    </source>
</evidence>
<dbReference type="GO" id="GO:0016491">
    <property type="term" value="F:oxidoreductase activity"/>
    <property type="evidence" value="ECO:0007669"/>
    <property type="project" value="InterPro"/>
</dbReference>
<dbReference type="EMBL" id="OX365700">
    <property type="protein sequence ID" value="CAI4030444.1"/>
    <property type="molecule type" value="Genomic_DNA"/>
</dbReference>
<evidence type="ECO:0000259" key="3">
    <source>
        <dbReference type="PROSITE" id="PS50903"/>
    </source>
</evidence>
<keyword evidence="5" id="KW-1185">Reference proteome</keyword>
<dbReference type="InterPro" id="IPR013580">
    <property type="entry name" value="LI-POR_suB-like_C"/>
</dbReference>
<dbReference type="CDD" id="cd00293">
    <property type="entry name" value="USP-like"/>
    <property type="match status" value="2"/>
</dbReference>
<dbReference type="Gene3D" id="3.40.50.620">
    <property type="entry name" value="HUPs"/>
    <property type="match status" value="2"/>
</dbReference>
<name>A0AA86MX04_9BACT</name>
<dbReference type="Pfam" id="PF08369">
    <property type="entry name" value="PCP_red"/>
    <property type="match status" value="2"/>
</dbReference>